<proteinExistence type="predicted"/>
<evidence type="ECO:0000313" key="3">
    <source>
        <dbReference type="Proteomes" id="UP001458880"/>
    </source>
</evidence>
<dbReference type="AlphaFoldDB" id="A0AAW1IAZ7"/>
<evidence type="ECO:0000256" key="1">
    <source>
        <dbReference type="SAM" id="Coils"/>
    </source>
</evidence>
<comment type="caution">
    <text evidence="2">The sequence shown here is derived from an EMBL/GenBank/DDBJ whole genome shotgun (WGS) entry which is preliminary data.</text>
</comment>
<protein>
    <submittedName>
        <fullName evidence="2">Uncharacterized protein</fullName>
    </submittedName>
</protein>
<dbReference type="EMBL" id="JASPKY010000723">
    <property type="protein sequence ID" value="KAK9686208.1"/>
    <property type="molecule type" value="Genomic_DNA"/>
</dbReference>
<reference evidence="2 3" key="1">
    <citation type="journal article" date="2024" name="BMC Genomics">
        <title>De novo assembly and annotation of Popillia japonica's genome with initial clues to its potential as an invasive pest.</title>
        <authorList>
            <person name="Cucini C."/>
            <person name="Boschi S."/>
            <person name="Funari R."/>
            <person name="Cardaioli E."/>
            <person name="Iannotti N."/>
            <person name="Marturano G."/>
            <person name="Paoli F."/>
            <person name="Bruttini M."/>
            <person name="Carapelli A."/>
            <person name="Frati F."/>
            <person name="Nardi F."/>
        </authorList>
    </citation>
    <scope>NUCLEOTIDE SEQUENCE [LARGE SCALE GENOMIC DNA]</scope>
    <source>
        <strain evidence="2">DMR45628</strain>
    </source>
</reference>
<evidence type="ECO:0000313" key="2">
    <source>
        <dbReference type="EMBL" id="KAK9686208.1"/>
    </source>
</evidence>
<sequence>MNKLQFTFTVRNITDVKTNVLCITAIGTLNGQVYAVPDEYQPVTFHKEIVKLAAFNKVKNSLTRRPVTFHKEIVKLPAFNKVKNSLTRRHQTRKVWINVTEELAKIYLDEGENLQIVKNSLTRRHQTRKVWINVTEELAKIYLDEGENLQIELAKIYLDEGENLQIGDFYLEEITDKPEDKPQTTNVSEQPLIKMLEKLLGKNQVEKGPCETCKNRGKEKIEEIWDKFEIVQTEIENLDSSEVDSHAEYREEFEENYYKAVGKARQIIDNSERNAEQLTNQNAGSNNNTSIATTDVYDRVYTKLHLPTLNLPKFNGDTRNGYYLKIHFRRQFITIQR</sequence>
<organism evidence="2 3">
    <name type="scientific">Popillia japonica</name>
    <name type="common">Japanese beetle</name>
    <dbReference type="NCBI Taxonomy" id="7064"/>
    <lineage>
        <taxon>Eukaryota</taxon>
        <taxon>Metazoa</taxon>
        <taxon>Ecdysozoa</taxon>
        <taxon>Arthropoda</taxon>
        <taxon>Hexapoda</taxon>
        <taxon>Insecta</taxon>
        <taxon>Pterygota</taxon>
        <taxon>Neoptera</taxon>
        <taxon>Endopterygota</taxon>
        <taxon>Coleoptera</taxon>
        <taxon>Polyphaga</taxon>
        <taxon>Scarabaeiformia</taxon>
        <taxon>Scarabaeidae</taxon>
        <taxon>Rutelinae</taxon>
        <taxon>Popillia</taxon>
    </lineage>
</organism>
<keyword evidence="3" id="KW-1185">Reference proteome</keyword>
<feature type="coiled-coil region" evidence="1">
    <location>
        <begin position="261"/>
        <end position="288"/>
    </location>
</feature>
<name>A0AAW1IAZ7_POPJA</name>
<accession>A0AAW1IAZ7</accession>
<dbReference type="Proteomes" id="UP001458880">
    <property type="component" value="Unassembled WGS sequence"/>
</dbReference>
<gene>
    <name evidence="2" type="ORF">QE152_g37366</name>
</gene>
<keyword evidence="1" id="KW-0175">Coiled coil</keyword>